<dbReference type="RefSeq" id="WP_006783316.1">
    <property type="nucleotide sequence ID" value="NZ_CABJBH010000016.1"/>
</dbReference>
<evidence type="ECO:0000313" key="5">
    <source>
        <dbReference type="Proteomes" id="UP000487649"/>
    </source>
</evidence>
<dbReference type="OrthoDB" id="9777293at2"/>
<dbReference type="GO" id="GO:0009847">
    <property type="term" value="P:spore germination"/>
    <property type="evidence" value="ECO:0007669"/>
    <property type="project" value="InterPro"/>
</dbReference>
<gene>
    <name evidence="4" type="ORF">GMA92_13520</name>
</gene>
<dbReference type="InterPro" id="IPR005080">
    <property type="entry name" value="Peptidase_A25"/>
</dbReference>
<organism evidence="4 5">
    <name type="scientific">Turicibacter sanguinis</name>
    <dbReference type="NCBI Taxonomy" id="154288"/>
    <lineage>
        <taxon>Bacteria</taxon>
        <taxon>Bacillati</taxon>
        <taxon>Bacillota</taxon>
        <taxon>Erysipelotrichia</taxon>
        <taxon>Erysipelotrichales</taxon>
        <taxon>Turicibacteraceae</taxon>
        <taxon>Turicibacter</taxon>
    </lineage>
</organism>
<evidence type="ECO:0000256" key="2">
    <source>
        <dbReference type="ARBA" id="ARBA00022801"/>
    </source>
</evidence>
<dbReference type="EC" id="3.4.24.78" evidence="4"/>
<comment type="caution">
    <text evidence="4">The sequence shown here is derived from an EMBL/GenBank/DDBJ whole genome shotgun (WGS) entry which is preliminary data.</text>
</comment>
<dbReference type="AlphaFoldDB" id="A0A173SX29"/>
<dbReference type="SUPFAM" id="SSF53163">
    <property type="entry name" value="HybD-like"/>
    <property type="match status" value="1"/>
</dbReference>
<evidence type="ECO:0000256" key="1">
    <source>
        <dbReference type="ARBA" id="ARBA00022670"/>
    </source>
</evidence>
<keyword evidence="1" id="KW-0645">Protease</keyword>
<evidence type="ECO:0000256" key="3">
    <source>
        <dbReference type="ARBA" id="ARBA00023145"/>
    </source>
</evidence>
<keyword evidence="3" id="KW-0865">Zymogen</keyword>
<dbReference type="Proteomes" id="UP000487649">
    <property type="component" value="Unassembled WGS sequence"/>
</dbReference>
<name>A0A173SX29_9FIRM</name>
<dbReference type="EMBL" id="WMQE01000038">
    <property type="protein sequence ID" value="MTK22432.1"/>
    <property type="molecule type" value="Genomic_DNA"/>
</dbReference>
<dbReference type="NCBIfam" id="TIGR01441">
    <property type="entry name" value="GPR"/>
    <property type="match status" value="1"/>
</dbReference>
<dbReference type="Gene3D" id="3.40.50.1450">
    <property type="entry name" value="HybD-like"/>
    <property type="match status" value="2"/>
</dbReference>
<proteinExistence type="inferred from homology"/>
<evidence type="ECO:0000313" key="4">
    <source>
        <dbReference type="EMBL" id="MTK22432.1"/>
    </source>
</evidence>
<dbReference type="Pfam" id="PF03418">
    <property type="entry name" value="Peptidase_A25"/>
    <property type="match status" value="1"/>
</dbReference>
<sequence length="355" mass="39593">MNEQEQKKWQCRSDLALEAVEQMVGQVDEDQQKGVHYQEDNIKGLKVTCIDVEKEAEESVGKKAGRYMTLDTSSILSHDHDQLTVAMEVFAQQFKKLLDHRNITDEHTCLVIGLGNDHVTPDALGPMVVDEVIVTRHLYELRPDEVDRSYREVSALAPGVMGMTGIETFDVIESLVKKIKPDFLVMVDALASRSITRVNKMIQMTDTGIAPGSGVGNKRKAVDEESLGIPVFSIGVPTVVDAVSITSDTIDLLLKHIGKSLKEEKRSYKKLVPFSMVRQQYSEDDLPSDELRQQFMGQVGLLAEEDKRQLISEVLTPNGFNLIVTPKEIDTAMEDLATLISNGINRALHQNVQFS</sequence>
<dbReference type="GeneID" id="60059868"/>
<protein>
    <submittedName>
        <fullName evidence="4">GPR endopeptidase</fullName>
        <ecNumber evidence="4">3.4.24.78</ecNumber>
    </submittedName>
</protein>
<keyword evidence="2 4" id="KW-0378">Hydrolase</keyword>
<dbReference type="GO" id="GO:0006508">
    <property type="term" value="P:proteolysis"/>
    <property type="evidence" value="ECO:0007669"/>
    <property type="project" value="UniProtKB-KW"/>
</dbReference>
<dbReference type="GO" id="GO:0008233">
    <property type="term" value="F:peptidase activity"/>
    <property type="evidence" value="ECO:0007669"/>
    <property type="project" value="UniProtKB-KW"/>
</dbReference>
<accession>A0A173SX29</accession>
<dbReference type="PIRSF" id="PIRSF019549">
    <property type="entry name" value="Peptidase_A25"/>
    <property type="match status" value="1"/>
</dbReference>
<dbReference type="InterPro" id="IPR023430">
    <property type="entry name" value="Pept_HybD-like_dom_sf"/>
</dbReference>
<dbReference type="HAMAP" id="MF_00626">
    <property type="entry name" value="Germination_prot"/>
    <property type="match status" value="1"/>
</dbReference>
<reference evidence="4 5" key="1">
    <citation type="journal article" date="2019" name="Nat. Med.">
        <title>A library of human gut bacterial isolates paired with longitudinal multiomics data enables mechanistic microbiome research.</title>
        <authorList>
            <person name="Poyet M."/>
            <person name="Groussin M."/>
            <person name="Gibbons S.M."/>
            <person name="Avila-Pacheco J."/>
            <person name="Jiang X."/>
            <person name="Kearney S.M."/>
            <person name="Perrotta A.R."/>
            <person name="Berdy B."/>
            <person name="Zhao S."/>
            <person name="Lieberman T.D."/>
            <person name="Swanson P.K."/>
            <person name="Smith M."/>
            <person name="Roesemann S."/>
            <person name="Alexander J.E."/>
            <person name="Rich S.A."/>
            <person name="Livny J."/>
            <person name="Vlamakis H."/>
            <person name="Clish C."/>
            <person name="Bullock K."/>
            <person name="Deik A."/>
            <person name="Scott J."/>
            <person name="Pierce K.A."/>
            <person name="Xavier R.J."/>
            <person name="Alm E.J."/>
        </authorList>
    </citation>
    <scope>NUCLEOTIDE SEQUENCE [LARGE SCALE GENOMIC DNA]</scope>
    <source>
        <strain evidence="4 5">BIOML-A198</strain>
    </source>
</reference>